<dbReference type="GO" id="GO:0046872">
    <property type="term" value="F:metal ion binding"/>
    <property type="evidence" value="ECO:0007669"/>
    <property type="project" value="UniProtKB-KW"/>
</dbReference>
<feature type="compositionally biased region" description="Basic and acidic residues" evidence="7">
    <location>
        <begin position="130"/>
        <end position="150"/>
    </location>
</feature>
<gene>
    <name evidence="9" type="ORF">GKG38_04475</name>
</gene>
<dbReference type="PANTHER" id="PTHR43545">
    <property type="entry name" value="FORMATE DEHYDROGENASE, NITRATE-INDUCIBLE, IRON-SULFUR SUBUNIT"/>
    <property type="match status" value="1"/>
</dbReference>
<feature type="domain" description="4Fe-4S ferredoxin-type" evidence="8">
    <location>
        <begin position="257"/>
        <end position="286"/>
    </location>
</feature>
<keyword evidence="6" id="KW-0411">Iron-sulfur</keyword>
<dbReference type="Gene3D" id="3.30.70.20">
    <property type="match status" value="1"/>
</dbReference>
<evidence type="ECO:0000256" key="5">
    <source>
        <dbReference type="ARBA" id="ARBA00023004"/>
    </source>
</evidence>
<evidence type="ECO:0000256" key="2">
    <source>
        <dbReference type="ARBA" id="ARBA00022485"/>
    </source>
</evidence>
<dbReference type="InterPro" id="IPR051555">
    <property type="entry name" value="FDH_Electron_Transfer_Unit"/>
</dbReference>
<evidence type="ECO:0000256" key="3">
    <source>
        <dbReference type="ARBA" id="ARBA00022723"/>
    </source>
</evidence>
<evidence type="ECO:0000256" key="4">
    <source>
        <dbReference type="ARBA" id="ARBA00022737"/>
    </source>
</evidence>
<evidence type="ECO:0000313" key="9">
    <source>
        <dbReference type="EMBL" id="MSA94325.1"/>
    </source>
</evidence>
<dbReference type="Proteomes" id="UP000462865">
    <property type="component" value="Unassembled WGS sequence"/>
</dbReference>
<accession>A0A7K0I9U1</accession>
<keyword evidence="2" id="KW-0004">4Fe-4S</keyword>
<keyword evidence="5" id="KW-0408">Iron</keyword>
<sequence length="368" mass="41275">MLVRRARAQGRLRVRRLLRHVPQVREGPAASRRPARLRDAHRAHRARAVRHVRRLGHPALGRARGVAFGQAVAHRPRVQEGVPVHLHQRLALLRVLPFGEPPAGNHARVPSPAAREGVAADGRGVRPGRGRVDLDREHRGALPPEGDHRPGAQPSLYPCRARLVVPRGGAGVPAPVRSVRVQHQQPHRLLRDGARRYRQPAQEHRLQDLQVHRRRGRANAWRGGHEAGRLPRRLRGRAAVRLDDRQHDARGREILVKGILVNYEFCTGCHSCEVACKKHLGLPAGEFGIKLTETGPFEYEGAEGNKDRWEWTWLPVLTKACDMCADRVEAGKLPMCVQHCQAWCLYHGEVEELAAKMDGSSRCALFTR</sequence>
<dbReference type="Pfam" id="PF13247">
    <property type="entry name" value="Fer4_11"/>
    <property type="match status" value="1"/>
</dbReference>
<dbReference type="GO" id="GO:0030313">
    <property type="term" value="C:cell envelope"/>
    <property type="evidence" value="ECO:0007669"/>
    <property type="project" value="UniProtKB-SubCell"/>
</dbReference>
<comment type="subcellular location">
    <subcellularLocation>
        <location evidence="1">Cell envelope</location>
    </subcellularLocation>
</comment>
<evidence type="ECO:0000256" key="6">
    <source>
        <dbReference type="ARBA" id="ARBA00023014"/>
    </source>
</evidence>
<dbReference type="PANTHER" id="PTHR43545:SF6">
    <property type="entry name" value="FORMATE DEHYDROGENASE, NITRATE-INDUCIBLE, IRON-SULFUR SUBUNIT"/>
    <property type="match status" value="1"/>
</dbReference>
<evidence type="ECO:0000256" key="1">
    <source>
        <dbReference type="ARBA" id="ARBA00004196"/>
    </source>
</evidence>
<dbReference type="SUPFAM" id="SSF54862">
    <property type="entry name" value="4Fe-4S ferredoxins"/>
    <property type="match status" value="1"/>
</dbReference>
<comment type="caution">
    <text evidence="9">The sequence shown here is derived from an EMBL/GenBank/DDBJ whole genome shotgun (WGS) entry which is preliminary data.</text>
</comment>
<keyword evidence="3" id="KW-0479">Metal-binding</keyword>
<feature type="region of interest" description="Disordered" evidence="7">
    <location>
        <begin position="104"/>
        <end position="157"/>
    </location>
</feature>
<dbReference type="AlphaFoldDB" id="A0A7K0I9U1"/>
<dbReference type="PROSITE" id="PS51379">
    <property type="entry name" value="4FE4S_FER_2"/>
    <property type="match status" value="1"/>
</dbReference>
<dbReference type="EMBL" id="WKZA01000012">
    <property type="protein sequence ID" value="MSA94325.1"/>
    <property type="molecule type" value="Genomic_DNA"/>
</dbReference>
<dbReference type="GO" id="GO:0051539">
    <property type="term" value="F:4 iron, 4 sulfur cluster binding"/>
    <property type="evidence" value="ECO:0007669"/>
    <property type="project" value="UniProtKB-KW"/>
</dbReference>
<reference evidence="9 10" key="1">
    <citation type="journal article" date="2019" name="Nat. Med.">
        <title>A library of human gut bacterial isolates paired with longitudinal multiomics data enables mechanistic microbiome research.</title>
        <authorList>
            <person name="Poyet M."/>
            <person name="Groussin M."/>
            <person name="Gibbons S.M."/>
            <person name="Avila-Pacheco J."/>
            <person name="Jiang X."/>
            <person name="Kearney S.M."/>
            <person name="Perrotta A.R."/>
            <person name="Berdy B."/>
            <person name="Zhao S."/>
            <person name="Lieberman T.D."/>
            <person name="Swanson P.K."/>
            <person name="Smith M."/>
            <person name="Roesemann S."/>
            <person name="Alexander J.E."/>
            <person name="Rich S.A."/>
            <person name="Livny J."/>
            <person name="Vlamakis H."/>
            <person name="Clish C."/>
            <person name="Bullock K."/>
            <person name="Deik A."/>
            <person name="Scott J."/>
            <person name="Pierce K.A."/>
            <person name="Xavier R.J."/>
            <person name="Alm E.J."/>
        </authorList>
    </citation>
    <scope>NUCLEOTIDE SEQUENCE [LARGE SCALE GENOMIC DNA]</scope>
    <source>
        <strain evidence="9 10">BIOML-A1</strain>
    </source>
</reference>
<organism evidence="9 10">
    <name type="scientific">Gordonibacter urolithinfaciens</name>
    <dbReference type="NCBI Taxonomy" id="1335613"/>
    <lineage>
        <taxon>Bacteria</taxon>
        <taxon>Bacillati</taxon>
        <taxon>Actinomycetota</taxon>
        <taxon>Coriobacteriia</taxon>
        <taxon>Eggerthellales</taxon>
        <taxon>Eggerthellaceae</taxon>
        <taxon>Gordonibacter</taxon>
    </lineage>
</organism>
<dbReference type="InterPro" id="IPR017896">
    <property type="entry name" value="4Fe4S_Fe-S-bd"/>
</dbReference>
<evidence type="ECO:0000313" key="10">
    <source>
        <dbReference type="Proteomes" id="UP000462865"/>
    </source>
</evidence>
<proteinExistence type="predicted"/>
<protein>
    <recommendedName>
        <fullName evidence="8">4Fe-4S ferredoxin-type domain-containing protein</fullName>
    </recommendedName>
</protein>
<name>A0A7K0I9U1_9ACTN</name>
<evidence type="ECO:0000256" key="7">
    <source>
        <dbReference type="SAM" id="MobiDB-lite"/>
    </source>
</evidence>
<keyword evidence="4" id="KW-0677">Repeat</keyword>
<evidence type="ECO:0000259" key="8">
    <source>
        <dbReference type="PROSITE" id="PS51379"/>
    </source>
</evidence>